<keyword evidence="2" id="KW-0238">DNA-binding</keyword>
<dbReference type="PANTHER" id="PTHR10015:SF206">
    <property type="entry name" value="HSF-TYPE DNA-BINDING DOMAIN-CONTAINING PROTEIN"/>
    <property type="match status" value="1"/>
</dbReference>
<comment type="caution">
    <text evidence="6">The sequence shown here is derived from an EMBL/GenBank/DDBJ whole genome shotgun (WGS) entry which is preliminary data.</text>
</comment>
<dbReference type="PANTHER" id="PTHR10015">
    <property type="entry name" value="HEAT SHOCK TRANSCRIPTION FACTOR"/>
    <property type="match status" value="1"/>
</dbReference>
<dbReference type="GO" id="GO:0003700">
    <property type="term" value="F:DNA-binding transcription factor activity"/>
    <property type="evidence" value="ECO:0007669"/>
    <property type="project" value="InterPro"/>
</dbReference>
<sequence>MTHQTTSYDDMSDFLKDAMFTFDDHLSSDNDDMASMEGSSPVHFMKTTADSMDNNEKSASYLERLYGMLEECSPSIATWIKDGAAFAIVDLKAFESVYLPQYFNAIKFDSFCRQLNSYRFQRVKAGGAFEFSHPEFIRGHVERLGVIQRRRRVRKLNAKAIDRMSESEVRSTLTDVISFVNTMQAELDETKALVRSMIAERQEE</sequence>
<dbReference type="VEuPathDB" id="FungiDB:AeMF1_008189"/>
<evidence type="ECO:0000256" key="3">
    <source>
        <dbReference type="ARBA" id="ARBA00023242"/>
    </source>
</evidence>
<comment type="similarity">
    <text evidence="4">Belongs to the HSF family.</text>
</comment>
<dbReference type="InterPro" id="IPR036388">
    <property type="entry name" value="WH-like_DNA-bd_sf"/>
</dbReference>
<dbReference type="GO" id="GO:0005634">
    <property type="term" value="C:nucleus"/>
    <property type="evidence" value="ECO:0007669"/>
    <property type="project" value="UniProtKB-SubCell"/>
</dbReference>
<dbReference type="AlphaFoldDB" id="A0A6G0X8X8"/>
<dbReference type="GO" id="GO:0043565">
    <property type="term" value="F:sequence-specific DNA binding"/>
    <property type="evidence" value="ECO:0007669"/>
    <property type="project" value="InterPro"/>
</dbReference>
<proteinExistence type="inferred from homology"/>
<dbReference type="EMBL" id="VJMJ01000089">
    <property type="protein sequence ID" value="KAF0736460.1"/>
    <property type="molecule type" value="Genomic_DNA"/>
</dbReference>
<protein>
    <recommendedName>
        <fullName evidence="5">HSF-type DNA-binding domain-containing protein</fullName>
    </recommendedName>
</protein>
<evidence type="ECO:0000259" key="5">
    <source>
        <dbReference type="SMART" id="SM00415"/>
    </source>
</evidence>
<dbReference type="SMART" id="SM00415">
    <property type="entry name" value="HSF"/>
    <property type="match status" value="1"/>
</dbReference>
<evidence type="ECO:0000313" key="6">
    <source>
        <dbReference type="EMBL" id="KAF0736459.1"/>
    </source>
</evidence>
<dbReference type="Pfam" id="PF00447">
    <property type="entry name" value="HSF_DNA-bind"/>
    <property type="match status" value="1"/>
</dbReference>
<gene>
    <name evidence="6" type="ORF">Ae201684_007474</name>
    <name evidence="7" type="ORF">Ae201684_007475</name>
</gene>
<dbReference type="InterPro" id="IPR036390">
    <property type="entry name" value="WH_DNA-bd_sf"/>
</dbReference>
<dbReference type="Proteomes" id="UP000481153">
    <property type="component" value="Unassembled WGS sequence"/>
</dbReference>
<evidence type="ECO:0000313" key="8">
    <source>
        <dbReference type="Proteomes" id="UP000481153"/>
    </source>
</evidence>
<evidence type="ECO:0000256" key="2">
    <source>
        <dbReference type="ARBA" id="ARBA00023125"/>
    </source>
</evidence>
<dbReference type="EMBL" id="VJMJ01000089">
    <property type="protein sequence ID" value="KAF0736459.1"/>
    <property type="molecule type" value="Genomic_DNA"/>
</dbReference>
<accession>A0A6G0X8X8</accession>
<name>A0A6G0X8X8_9STRA</name>
<comment type="subcellular location">
    <subcellularLocation>
        <location evidence="1">Nucleus</location>
    </subcellularLocation>
</comment>
<dbReference type="InterPro" id="IPR000232">
    <property type="entry name" value="HSF_DNA-bd"/>
</dbReference>
<dbReference type="Gene3D" id="1.10.10.10">
    <property type="entry name" value="Winged helix-like DNA-binding domain superfamily/Winged helix DNA-binding domain"/>
    <property type="match status" value="1"/>
</dbReference>
<evidence type="ECO:0000256" key="4">
    <source>
        <dbReference type="RuleBase" id="RU004020"/>
    </source>
</evidence>
<keyword evidence="8" id="KW-1185">Reference proteome</keyword>
<evidence type="ECO:0000256" key="1">
    <source>
        <dbReference type="ARBA" id="ARBA00004123"/>
    </source>
</evidence>
<dbReference type="SUPFAM" id="SSF46785">
    <property type="entry name" value="Winged helix' DNA-binding domain"/>
    <property type="match status" value="1"/>
</dbReference>
<feature type="domain" description="HSF-type DNA-binding" evidence="5">
    <location>
        <begin position="57"/>
        <end position="150"/>
    </location>
</feature>
<reference evidence="6 8" key="1">
    <citation type="submission" date="2019-07" db="EMBL/GenBank/DDBJ databases">
        <title>Genomics analysis of Aphanomyces spp. identifies a new class of oomycete effector associated with host adaptation.</title>
        <authorList>
            <person name="Gaulin E."/>
        </authorList>
    </citation>
    <scope>NUCLEOTIDE SEQUENCE [LARGE SCALE GENOMIC DNA]</scope>
    <source>
        <strain evidence="6 8">ATCC 201684</strain>
    </source>
</reference>
<keyword evidence="3" id="KW-0539">Nucleus</keyword>
<evidence type="ECO:0000313" key="7">
    <source>
        <dbReference type="EMBL" id="KAF0736460.1"/>
    </source>
</evidence>
<organism evidence="6 8">
    <name type="scientific">Aphanomyces euteiches</name>
    <dbReference type="NCBI Taxonomy" id="100861"/>
    <lineage>
        <taxon>Eukaryota</taxon>
        <taxon>Sar</taxon>
        <taxon>Stramenopiles</taxon>
        <taxon>Oomycota</taxon>
        <taxon>Saprolegniomycetes</taxon>
        <taxon>Saprolegniales</taxon>
        <taxon>Verrucalvaceae</taxon>
        <taxon>Aphanomyces</taxon>
    </lineage>
</organism>